<name>A0ABT1AUE4_9FLAO</name>
<sequence length="218" mass="24997">MKRLPAILAFLFMASGLPAQEVDPLLDRLKTRLDSVERFEARVRMEVDVSFVNMPVKYADIRYERGKPLTIASEDFTMIPKRGLDFTLGELYEYPFMTLSLGRVMLEGKACELIKVIPTTDQSDYSIATLWLDPLGLQLLKSEIHTRKNGVYDITYTYGAAGDVLPRQIRVGFEVSGIRIPLRFLGKDTQVDREKLKAEPEQKGAIYLQFDQWKITRK</sequence>
<evidence type="ECO:0008006" key="4">
    <source>
        <dbReference type="Google" id="ProtNLM"/>
    </source>
</evidence>
<dbReference type="RefSeq" id="WP_252739977.1">
    <property type="nucleotide sequence ID" value="NZ_JAMXIB010000001.1"/>
</dbReference>
<proteinExistence type="predicted"/>
<comment type="caution">
    <text evidence="2">The sequence shown here is derived from an EMBL/GenBank/DDBJ whole genome shotgun (WGS) entry which is preliminary data.</text>
</comment>
<keyword evidence="3" id="KW-1185">Reference proteome</keyword>
<feature type="chain" id="PRO_5045208394" description="Outer membrane lipoprotein-sorting protein" evidence="1">
    <location>
        <begin position="20"/>
        <end position="218"/>
    </location>
</feature>
<dbReference type="Proteomes" id="UP001206312">
    <property type="component" value="Unassembled WGS sequence"/>
</dbReference>
<organism evidence="2 3">
    <name type="scientific">Robiginitalea marina</name>
    <dbReference type="NCBI Taxonomy" id="2954105"/>
    <lineage>
        <taxon>Bacteria</taxon>
        <taxon>Pseudomonadati</taxon>
        <taxon>Bacteroidota</taxon>
        <taxon>Flavobacteriia</taxon>
        <taxon>Flavobacteriales</taxon>
        <taxon>Flavobacteriaceae</taxon>
        <taxon>Robiginitalea</taxon>
    </lineage>
</organism>
<accession>A0ABT1AUE4</accession>
<evidence type="ECO:0000256" key="1">
    <source>
        <dbReference type="SAM" id="SignalP"/>
    </source>
</evidence>
<dbReference type="EMBL" id="JAMXIB010000001">
    <property type="protein sequence ID" value="MCO5723606.1"/>
    <property type="molecule type" value="Genomic_DNA"/>
</dbReference>
<evidence type="ECO:0000313" key="3">
    <source>
        <dbReference type="Proteomes" id="UP001206312"/>
    </source>
</evidence>
<keyword evidence="1" id="KW-0732">Signal</keyword>
<feature type="signal peptide" evidence="1">
    <location>
        <begin position="1"/>
        <end position="19"/>
    </location>
</feature>
<evidence type="ECO:0000313" key="2">
    <source>
        <dbReference type="EMBL" id="MCO5723606.1"/>
    </source>
</evidence>
<gene>
    <name evidence="2" type="ORF">NG653_01975</name>
</gene>
<protein>
    <recommendedName>
        <fullName evidence="4">Outer membrane lipoprotein-sorting protein</fullName>
    </recommendedName>
</protein>
<reference evidence="2 3" key="1">
    <citation type="submission" date="2022-06" db="EMBL/GenBank/DDBJ databases">
        <authorList>
            <person name="Xuan X."/>
        </authorList>
    </citation>
    <scope>NUCLEOTIDE SEQUENCE [LARGE SCALE GENOMIC DNA]</scope>
    <source>
        <strain evidence="2 3">2V75</strain>
    </source>
</reference>